<accession>A0A2R5G4A1</accession>
<evidence type="ECO:0000256" key="2">
    <source>
        <dbReference type="ARBA" id="ARBA00038160"/>
    </source>
</evidence>
<dbReference type="Proteomes" id="UP000241890">
    <property type="component" value="Unassembled WGS sequence"/>
</dbReference>
<keyword evidence="1" id="KW-0819">tRNA processing</keyword>
<feature type="domain" description="CMP/dCMP-type deaminase" evidence="4">
    <location>
        <begin position="209"/>
        <end position="345"/>
    </location>
</feature>
<dbReference type="CDD" id="cd01285">
    <property type="entry name" value="nucleoside_deaminase"/>
    <property type="match status" value="1"/>
</dbReference>
<sequence length="355" mass="39296">MPDANDDDFRQVLSREHEALEKRRRRAAAGLETAPPKLRLALCATLLDKRDTGILLRALRETPSCALPEDLAHLRRIFKTPNDGPVKLLLCCSENPNDCTLPQGLEAMRDKLGDPEVIEIPESTPVSYEEARSWTMRYWPVNFIKSRAGLSLKPGLQVLDLTQSDRVQAGKYLRQVTALSASHQGKDAALIVEPNADVVVAKSLDTTTEEGHPLRHAAMNCINSTCARILQTRLSKQADAVPSPASAAGSRKRAKLDEEKHDSLAKETGDLENDDFPGFDPVNTYLCTGLDAYLSMEPCPMCAMALLHSRVRRVFYASPNPRRGALGSCARIHCHEQLNHHFQVFTCADPKPKES</sequence>
<evidence type="ECO:0000313" key="6">
    <source>
        <dbReference type="Proteomes" id="UP000241890"/>
    </source>
</evidence>
<dbReference type="Gene3D" id="3.40.140.10">
    <property type="entry name" value="Cytidine Deaminase, domain 2"/>
    <property type="match status" value="1"/>
</dbReference>
<dbReference type="GO" id="GO:0052717">
    <property type="term" value="F:tRNA-specific adenosine-34 deaminase activity"/>
    <property type="evidence" value="ECO:0007669"/>
    <property type="project" value="TreeGrafter"/>
</dbReference>
<dbReference type="GO" id="GO:0005634">
    <property type="term" value="C:nucleus"/>
    <property type="evidence" value="ECO:0007669"/>
    <property type="project" value="TreeGrafter"/>
</dbReference>
<dbReference type="PANTHER" id="PTHR11079:SF156">
    <property type="entry name" value="INACTIVE TRNA-SPECIFIC ADENOSINE DEAMINASE-LIKE PROTEIN 3-RELATED"/>
    <property type="match status" value="1"/>
</dbReference>
<evidence type="ECO:0000313" key="5">
    <source>
        <dbReference type="EMBL" id="GBG25857.1"/>
    </source>
</evidence>
<dbReference type="OrthoDB" id="3180714at2759"/>
<gene>
    <name evidence="5" type="ORF">FCC1311_020762</name>
</gene>
<organism evidence="5 6">
    <name type="scientific">Hondaea fermentalgiana</name>
    <dbReference type="NCBI Taxonomy" id="2315210"/>
    <lineage>
        <taxon>Eukaryota</taxon>
        <taxon>Sar</taxon>
        <taxon>Stramenopiles</taxon>
        <taxon>Bigyra</taxon>
        <taxon>Labyrinthulomycetes</taxon>
        <taxon>Thraustochytrida</taxon>
        <taxon>Thraustochytriidae</taxon>
        <taxon>Hondaea</taxon>
    </lineage>
</organism>
<name>A0A2R5G4A1_9STRA</name>
<reference evidence="5 6" key="1">
    <citation type="submission" date="2017-12" db="EMBL/GenBank/DDBJ databases">
        <title>Sequencing, de novo assembly and annotation of complete genome of a new Thraustochytrid species, strain FCC1311.</title>
        <authorList>
            <person name="Sedici K."/>
            <person name="Godart F."/>
            <person name="Aiese Cigliano R."/>
            <person name="Sanseverino W."/>
            <person name="Barakat M."/>
            <person name="Ortet P."/>
            <person name="Marechal E."/>
            <person name="Cagnac O."/>
            <person name="Amato A."/>
        </authorList>
    </citation>
    <scope>NUCLEOTIDE SEQUENCE [LARGE SCALE GENOMIC DNA]</scope>
</reference>
<dbReference type="PANTHER" id="PTHR11079">
    <property type="entry name" value="CYTOSINE DEAMINASE FAMILY MEMBER"/>
    <property type="match status" value="1"/>
</dbReference>
<proteinExistence type="inferred from homology"/>
<evidence type="ECO:0000256" key="1">
    <source>
        <dbReference type="ARBA" id="ARBA00022694"/>
    </source>
</evidence>
<comment type="similarity">
    <text evidence="2">Belongs to the cytidine and deoxycytidylate deaminase family. ADAT3 subfamily.</text>
</comment>
<comment type="caution">
    <text evidence="5">The sequence shown here is derived from an EMBL/GenBank/DDBJ whole genome shotgun (WGS) entry which is preliminary data.</text>
</comment>
<keyword evidence="6" id="KW-1185">Reference proteome</keyword>
<protein>
    <submittedName>
        <fullName evidence="5">tRNA-specific adenosine deaminase subunit TAD3</fullName>
    </submittedName>
</protein>
<dbReference type="InParanoid" id="A0A2R5G4A1"/>
<dbReference type="AlphaFoldDB" id="A0A2R5G4A1"/>
<dbReference type="InterPro" id="IPR016193">
    <property type="entry name" value="Cytidine_deaminase-like"/>
</dbReference>
<feature type="region of interest" description="Disordered" evidence="3">
    <location>
        <begin position="237"/>
        <end position="261"/>
    </location>
</feature>
<dbReference type="GO" id="GO:0008033">
    <property type="term" value="P:tRNA processing"/>
    <property type="evidence" value="ECO:0007669"/>
    <property type="project" value="UniProtKB-KW"/>
</dbReference>
<dbReference type="Pfam" id="PF00383">
    <property type="entry name" value="dCMP_cyt_deam_1"/>
    <property type="match status" value="1"/>
</dbReference>
<evidence type="ECO:0000259" key="4">
    <source>
        <dbReference type="PROSITE" id="PS51747"/>
    </source>
</evidence>
<dbReference type="FunCoup" id="A0A2R5G4A1">
    <property type="interactions" value="56"/>
</dbReference>
<dbReference type="EMBL" id="BEYU01000016">
    <property type="protein sequence ID" value="GBG25857.1"/>
    <property type="molecule type" value="Genomic_DNA"/>
</dbReference>
<evidence type="ECO:0000256" key="3">
    <source>
        <dbReference type="SAM" id="MobiDB-lite"/>
    </source>
</evidence>
<dbReference type="GO" id="GO:0005737">
    <property type="term" value="C:cytoplasm"/>
    <property type="evidence" value="ECO:0007669"/>
    <property type="project" value="TreeGrafter"/>
</dbReference>
<dbReference type="SUPFAM" id="SSF53927">
    <property type="entry name" value="Cytidine deaminase-like"/>
    <property type="match status" value="1"/>
</dbReference>
<dbReference type="PROSITE" id="PS51747">
    <property type="entry name" value="CYT_DCMP_DEAMINASES_2"/>
    <property type="match status" value="1"/>
</dbReference>
<dbReference type="InterPro" id="IPR002125">
    <property type="entry name" value="CMP_dCMP_dom"/>
</dbReference>